<comment type="caution">
    <text evidence="1">The sequence shown here is derived from an EMBL/GenBank/DDBJ whole genome shotgun (WGS) entry which is preliminary data.</text>
</comment>
<proteinExistence type="predicted"/>
<dbReference type="OrthoDB" id="1055097at2759"/>
<dbReference type="SUPFAM" id="SSF52047">
    <property type="entry name" value="RNI-like"/>
    <property type="match status" value="1"/>
</dbReference>
<reference evidence="1" key="1">
    <citation type="submission" date="2021-02" db="EMBL/GenBank/DDBJ databases">
        <authorList>
            <person name="Nowell W R."/>
        </authorList>
    </citation>
    <scope>NUCLEOTIDE SEQUENCE</scope>
    <source>
        <strain evidence="1">Ploen Becks lab</strain>
    </source>
</reference>
<organism evidence="1 2">
    <name type="scientific">Brachionus calyciflorus</name>
    <dbReference type="NCBI Taxonomy" id="104777"/>
    <lineage>
        <taxon>Eukaryota</taxon>
        <taxon>Metazoa</taxon>
        <taxon>Spiralia</taxon>
        <taxon>Gnathifera</taxon>
        <taxon>Rotifera</taxon>
        <taxon>Eurotatoria</taxon>
        <taxon>Monogononta</taxon>
        <taxon>Pseudotrocha</taxon>
        <taxon>Ploima</taxon>
        <taxon>Brachionidae</taxon>
        <taxon>Brachionus</taxon>
    </lineage>
</organism>
<name>A0A814CYG4_9BILA</name>
<keyword evidence="2" id="KW-1185">Reference proteome</keyword>
<accession>A0A814CYG4</accession>
<dbReference type="SUPFAM" id="SSF52058">
    <property type="entry name" value="L domain-like"/>
    <property type="match status" value="1"/>
</dbReference>
<dbReference type="EMBL" id="CAJNOC010002754">
    <property type="protein sequence ID" value="CAF0949757.1"/>
    <property type="molecule type" value="Genomic_DNA"/>
</dbReference>
<dbReference type="Proteomes" id="UP000663879">
    <property type="component" value="Unassembled WGS sequence"/>
</dbReference>
<dbReference type="AlphaFoldDB" id="A0A814CYG4"/>
<dbReference type="InterPro" id="IPR032675">
    <property type="entry name" value="LRR_dom_sf"/>
</dbReference>
<evidence type="ECO:0000313" key="2">
    <source>
        <dbReference type="Proteomes" id="UP000663879"/>
    </source>
</evidence>
<protein>
    <submittedName>
        <fullName evidence="1">Uncharacterized protein</fullName>
    </submittedName>
</protein>
<sequence length="482" mass="57137">MKNFRQIVINYYTDLMKEIDIECEKLLASLDLNDQRMQKYCCIRAQYLEEIYKIEKQNIETYLKSITSKRNVQDQETSGKELIMGNLILSLVQPRLYNSYIIDLSDNQKNMIIEFLFRDTRSEFLDLYDFEPLETMISKNNLRKCSFELNIAHFGKELLSKLNQINSLSLMIFKPCNFECNCFNSLKNLTDLSLISLKLEYLDQSILNGLDQLINLTIKNCRLKRLSRNSFEYLQNLKNLKIENCQIDLLEEQRSKRLESLSLIQIGLIDFPKSFFNLLNNLTGLNLHNALNGTFDASYFNCIGNLEFLSLINTDKKERYFSMTFLKLSKLKYLAITAKQVPNFENLKELDFLVINGLNPESIENEAFENLKELKGFIFNFVAFDRFELGIRNITKMTRLAYFKIIYDEIKSDEIEIANKNHEYFKTFFSRTFKLFTKSQKRHGYLVEISCYEKIGSFFEQEIKFDKLDFKEVFDYHILYFN</sequence>
<dbReference type="Gene3D" id="3.80.10.10">
    <property type="entry name" value="Ribonuclease Inhibitor"/>
    <property type="match status" value="2"/>
</dbReference>
<evidence type="ECO:0000313" key="1">
    <source>
        <dbReference type="EMBL" id="CAF0949757.1"/>
    </source>
</evidence>
<gene>
    <name evidence="1" type="ORF">OXX778_LOCUS13876</name>
</gene>